<sequence>MGFQANFTAIDFETANKRSDSACQLAAVVVRDGQVVDRNMWMIRPEPFFFSAINIRIHGIRPEAVEEEPNFGQLWDQIAPYLVDDCIVAHNAPFDIGVLISCLNRHHCDVPALQFTCTRLIASQAWPDRRRYGLKALASWLGVEFRHHDALEDSVACAKVLLAAGIACGAKSLEDLETKLQLKRGAAGDWGVRHAASKRSKKKASRSQLASKRSDPKLPMRRKNRPLPLPGYQQIDPLSGQLVKETSSEPLISKPDWQRLLVRAELIRPLAGKRLLVVGTFQHHPHQEVLDLIARAGGECCSAMNADVNQIIIAETNGESPADPSAAGVMPSSDCQTLSAVDLYRLLGLGTP</sequence>
<dbReference type="PANTHER" id="PTHR30231">
    <property type="entry name" value="DNA POLYMERASE III SUBUNIT EPSILON"/>
    <property type="match status" value="1"/>
</dbReference>
<dbReference type="Proteomes" id="UP000315003">
    <property type="component" value="Chromosome"/>
</dbReference>
<dbReference type="EMBL" id="CP036272">
    <property type="protein sequence ID" value="QDT59693.1"/>
    <property type="molecule type" value="Genomic_DNA"/>
</dbReference>
<feature type="domain" description="Exonuclease" evidence="2">
    <location>
        <begin position="6"/>
        <end position="171"/>
    </location>
</feature>
<dbReference type="EC" id="2.7.7.7" evidence="3"/>
<dbReference type="PANTHER" id="PTHR30231:SF42">
    <property type="entry name" value="EXONUCLEASE"/>
    <property type="match status" value="1"/>
</dbReference>
<dbReference type="RefSeq" id="WP_145271736.1">
    <property type="nucleotide sequence ID" value="NZ_CP036272.1"/>
</dbReference>
<dbReference type="SMART" id="SM00479">
    <property type="entry name" value="EXOIII"/>
    <property type="match status" value="1"/>
</dbReference>
<dbReference type="InterPro" id="IPR036397">
    <property type="entry name" value="RNaseH_sf"/>
</dbReference>
<dbReference type="CDD" id="cd06130">
    <property type="entry name" value="DNA_pol_III_epsilon_like"/>
    <property type="match status" value="1"/>
</dbReference>
<keyword evidence="4" id="KW-1185">Reference proteome</keyword>
<keyword evidence="3" id="KW-0548">Nucleotidyltransferase</keyword>
<dbReference type="AlphaFoldDB" id="A0A517SUB9"/>
<feature type="region of interest" description="Disordered" evidence="1">
    <location>
        <begin position="193"/>
        <end position="231"/>
    </location>
</feature>
<dbReference type="GO" id="GO:0003676">
    <property type="term" value="F:nucleic acid binding"/>
    <property type="evidence" value="ECO:0007669"/>
    <property type="project" value="InterPro"/>
</dbReference>
<feature type="compositionally biased region" description="Basic residues" evidence="1">
    <location>
        <begin position="195"/>
        <end position="205"/>
    </location>
</feature>
<dbReference type="Pfam" id="PF00929">
    <property type="entry name" value="RNase_T"/>
    <property type="match status" value="1"/>
</dbReference>
<protein>
    <submittedName>
        <fullName evidence="3">DNA polymerase III PolC-type</fullName>
        <ecNumber evidence="3">2.7.7.7</ecNumber>
    </submittedName>
</protein>
<evidence type="ECO:0000256" key="1">
    <source>
        <dbReference type="SAM" id="MobiDB-lite"/>
    </source>
</evidence>
<keyword evidence="3" id="KW-0808">Transferase</keyword>
<dbReference type="InterPro" id="IPR013520">
    <property type="entry name" value="Ribonucl_H"/>
</dbReference>
<reference evidence="3 4" key="1">
    <citation type="submission" date="2019-02" db="EMBL/GenBank/DDBJ databases">
        <title>Deep-cultivation of Planctomycetes and their phenomic and genomic characterization uncovers novel biology.</title>
        <authorList>
            <person name="Wiegand S."/>
            <person name="Jogler M."/>
            <person name="Boedeker C."/>
            <person name="Pinto D."/>
            <person name="Vollmers J."/>
            <person name="Rivas-Marin E."/>
            <person name="Kohn T."/>
            <person name="Peeters S.H."/>
            <person name="Heuer A."/>
            <person name="Rast P."/>
            <person name="Oberbeckmann S."/>
            <person name="Bunk B."/>
            <person name="Jeske O."/>
            <person name="Meyerdierks A."/>
            <person name="Storesund J.E."/>
            <person name="Kallscheuer N."/>
            <person name="Luecker S."/>
            <person name="Lage O.M."/>
            <person name="Pohl T."/>
            <person name="Merkel B.J."/>
            <person name="Hornburger P."/>
            <person name="Mueller R.-W."/>
            <person name="Bruemmer F."/>
            <person name="Labrenz M."/>
            <person name="Spormann A.M."/>
            <person name="Op den Camp H."/>
            <person name="Overmann J."/>
            <person name="Amann R."/>
            <person name="Jetten M.S.M."/>
            <person name="Mascher T."/>
            <person name="Medema M.H."/>
            <person name="Devos D.P."/>
            <person name="Kaster A.-K."/>
            <person name="Ovreas L."/>
            <person name="Rohde M."/>
            <person name="Galperin M.Y."/>
            <person name="Jogler C."/>
        </authorList>
    </citation>
    <scope>NUCLEOTIDE SEQUENCE [LARGE SCALE GENOMIC DNA]</scope>
    <source>
        <strain evidence="3 4">SV_7m_r</strain>
    </source>
</reference>
<dbReference type="Gene3D" id="3.30.420.10">
    <property type="entry name" value="Ribonuclease H-like superfamily/Ribonuclease H"/>
    <property type="match status" value="1"/>
</dbReference>
<dbReference type="GO" id="GO:0003887">
    <property type="term" value="F:DNA-directed DNA polymerase activity"/>
    <property type="evidence" value="ECO:0007669"/>
    <property type="project" value="UniProtKB-EC"/>
</dbReference>
<proteinExistence type="predicted"/>
<name>A0A517SUB9_9BACT</name>
<dbReference type="SUPFAM" id="SSF53098">
    <property type="entry name" value="Ribonuclease H-like"/>
    <property type="match status" value="1"/>
</dbReference>
<dbReference type="InterPro" id="IPR012337">
    <property type="entry name" value="RNaseH-like_sf"/>
</dbReference>
<dbReference type="OrthoDB" id="9776650at2"/>
<dbReference type="GO" id="GO:0005829">
    <property type="term" value="C:cytosol"/>
    <property type="evidence" value="ECO:0007669"/>
    <property type="project" value="TreeGrafter"/>
</dbReference>
<evidence type="ECO:0000313" key="4">
    <source>
        <dbReference type="Proteomes" id="UP000315003"/>
    </source>
</evidence>
<organism evidence="3 4">
    <name type="scientific">Stieleria bergensis</name>
    <dbReference type="NCBI Taxonomy" id="2528025"/>
    <lineage>
        <taxon>Bacteria</taxon>
        <taxon>Pseudomonadati</taxon>
        <taxon>Planctomycetota</taxon>
        <taxon>Planctomycetia</taxon>
        <taxon>Pirellulales</taxon>
        <taxon>Pirellulaceae</taxon>
        <taxon>Stieleria</taxon>
    </lineage>
</organism>
<accession>A0A517SUB9</accession>
<evidence type="ECO:0000313" key="3">
    <source>
        <dbReference type="EMBL" id="QDT59693.1"/>
    </source>
</evidence>
<evidence type="ECO:0000259" key="2">
    <source>
        <dbReference type="SMART" id="SM00479"/>
    </source>
</evidence>
<gene>
    <name evidence="3" type="primary">polC</name>
    <name evidence="3" type="ORF">SV7mr_22020</name>
</gene>
<dbReference type="GO" id="GO:0008408">
    <property type="term" value="F:3'-5' exonuclease activity"/>
    <property type="evidence" value="ECO:0007669"/>
    <property type="project" value="TreeGrafter"/>
</dbReference>